<evidence type="ECO:0000313" key="1">
    <source>
        <dbReference type="EMBL" id="GFY08800.1"/>
    </source>
</evidence>
<name>A0A8X6SCF0_TRICX</name>
<proteinExistence type="predicted"/>
<reference evidence="1" key="1">
    <citation type="submission" date="2020-08" db="EMBL/GenBank/DDBJ databases">
        <title>Multicomponent nature underlies the extraordinary mechanical properties of spider dragline silk.</title>
        <authorList>
            <person name="Kono N."/>
            <person name="Nakamura H."/>
            <person name="Mori M."/>
            <person name="Yoshida Y."/>
            <person name="Ohtoshi R."/>
            <person name="Malay A.D."/>
            <person name="Moran D.A.P."/>
            <person name="Tomita M."/>
            <person name="Numata K."/>
            <person name="Arakawa K."/>
        </authorList>
    </citation>
    <scope>NUCLEOTIDE SEQUENCE</scope>
</reference>
<dbReference type="Proteomes" id="UP000887159">
    <property type="component" value="Unassembled WGS sequence"/>
</dbReference>
<dbReference type="AlphaFoldDB" id="A0A8X6SCF0"/>
<comment type="caution">
    <text evidence="1">The sequence shown here is derived from an EMBL/GenBank/DDBJ whole genome shotgun (WGS) entry which is preliminary data.</text>
</comment>
<organism evidence="1 2">
    <name type="scientific">Trichonephila clavipes</name>
    <name type="common">Golden silk orbweaver</name>
    <name type="synonym">Nephila clavipes</name>
    <dbReference type="NCBI Taxonomy" id="2585209"/>
    <lineage>
        <taxon>Eukaryota</taxon>
        <taxon>Metazoa</taxon>
        <taxon>Ecdysozoa</taxon>
        <taxon>Arthropoda</taxon>
        <taxon>Chelicerata</taxon>
        <taxon>Arachnida</taxon>
        <taxon>Araneae</taxon>
        <taxon>Araneomorphae</taxon>
        <taxon>Entelegynae</taxon>
        <taxon>Araneoidea</taxon>
        <taxon>Nephilidae</taxon>
        <taxon>Trichonephila</taxon>
    </lineage>
</organism>
<dbReference type="EMBL" id="BMAU01021284">
    <property type="protein sequence ID" value="GFY08800.1"/>
    <property type="molecule type" value="Genomic_DNA"/>
</dbReference>
<gene>
    <name evidence="1" type="ORF">TNCV_4659931</name>
</gene>
<protein>
    <submittedName>
        <fullName evidence="1">Uncharacterized protein</fullName>
    </submittedName>
</protein>
<keyword evidence="2" id="KW-1185">Reference proteome</keyword>
<accession>A0A8X6SCF0</accession>
<sequence length="67" mass="7709">MDFAWMDLESWSRDDNNAWPDPVPPSPNCYNTSTRGFGASIHLTCINASTRRVLRYPTTFGTVMWPR</sequence>
<evidence type="ECO:0000313" key="2">
    <source>
        <dbReference type="Proteomes" id="UP000887159"/>
    </source>
</evidence>